<feature type="region of interest" description="Disordered" evidence="1">
    <location>
        <begin position="492"/>
        <end position="665"/>
    </location>
</feature>
<feature type="compositionally biased region" description="Gly residues" evidence="1">
    <location>
        <begin position="586"/>
        <end position="607"/>
    </location>
</feature>
<evidence type="ECO:0000313" key="2">
    <source>
        <dbReference type="EMBL" id="KAK8861248.1"/>
    </source>
</evidence>
<feature type="compositionally biased region" description="Low complexity" evidence="1">
    <location>
        <begin position="495"/>
        <end position="509"/>
    </location>
</feature>
<sequence>MSAVIEAISQAVGISVPSAAPPAPSSNPKTKKSKKKATTPTASGVPAPASPTAATAATAESSNNTAVAQGVPDAAPAQAQAQAQAQTVEGGVPGTTSVGGPGKEKGPVEEVIAKRMRTLGKKIQRFKGYAEKPPSTLNNDQRAAIAALPNLEGTYRELEDLSKQVEYVELEQAGKVREIREQARKEAEGIASTKVTEFQTTLSTPLALFLRLHTLLHPARTSDHEHLTFAKLDLPSNLQDVVQATDVLRVGRMYEDLTNGRETAAAVISGLVRGPVGEDEENDHVHELLDLLSQSDSQTTEMTTPEAEEEAIETPVAEPIPEVVQAVSAPRSEQGLPNDHDEEPTIEAEEASAPPQAATTGSSGALNFLQEDELAEEESFEVVPRLAAHQTSGLQPPYESYTPAALEPPIPTTATDSGVLSPGPTVPTPPANFDWTAEDDVDDETGAQQIRDAFAMSGSATPAPFPSKAEETPVQTEEAAAHAIVQENELANAHTTQSADATAMAAPTAVESSVAPAPTPAMNDPVPGQKGQQQPRQRHISGAKRQQHDQAKTPAKPKFDEDGFQVVGRQTLAPTSTRGRGRGRGDAAGGRGRGTAGRGRGGSGPRGGARSTSQVQVQQQEGQSKFQSQGQGPIQSRPPKQNRQPSQKASAPTPATAPAPASAQA</sequence>
<name>A0AAW0Z0U8_9TREE</name>
<dbReference type="RefSeq" id="XP_066803873.1">
    <property type="nucleotide sequence ID" value="XM_066945184.1"/>
</dbReference>
<evidence type="ECO:0000256" key="1">
    <source>
        <dbReference type="SAM" id="MobiDB-lite"/>
    </source>
</evidence>
<organism evidence="2 3">
    <name type="scientific">Kwoniella newhampshirensis</name>
    <dbReference type="NCBI Taxonomy" id="1651941"/>
    <lineage>
        <taxon>Eukaryota</taxon>
        <taxon>Fungi</taxon>
        <taxon>Dikarya</taxon>
        <taxon>Basidiomycota</taxon>
        <taxon>Agaricomycotina</taxon>
        <taxon>Tremellomycetes</taxon>
        <taxon>Tremellales</taxon>
        <taxon>Cryptococcaceae</taxon>
        <taxon>Kwoniella</taxon>
    </lineage>
</organism>
<reference evidence="2 3" key="1">
    <citation type="journal article" date="2024" name="bioRxiv">
        <title>Comparative genomics of Cryptococcus and Kwoniella reveals pathogenesis evolution and contrasting karyotype dynamics via intercentromeric recombination or chromosome fusion.</title>
        <authorList>
            <person name="Coelho M.A."/>
            <person name="David-Palma M."/>
            <person name="Shea T."/>
            <person name="Bowers K."/>
            <person name="McGinley-Smith S."/>
            <person name="Mohammad A.W."/>
            <person name="Gnirke A."/>
            <person name="Yurkov A.M."/>
            <person name="Nowrousian M."/>
            <person name="Sun S."/>
            <person name="Cuomo C.A."/>
            <person name="Heitman J."/>
        </authorList>
    </citation>
    <scope>NUCLEOTIDE SEQUENCE [LARGE SCALE GENOMIC DNA]</scope>
    <source>
        <strain evidence="2 3">CBS 13917</strain>
    </source>
</reference>
<feature type="compositionally biased region" description="Gly residues" evidence="1">
    <location>
        <begin position="91"/>
        <end position="101"/>
    </location>
</feature>
<feature type="compositionally biased region" description="Acidic residues" evidence="1">
    <location>
        <begin position="340"/>
        <end position="350"/>
    </location>
</feature>
<feature type="compositionally biased region" description="Low complexity" evidence="1">
    <location>
        <begin position="644"/>
        <end position="665"/>
    </location>
</feature>
<dbReference type="GeneID" id="92179326"/>
<feature type="region of interest" description="Disordered" evidence="1">
    <location>
        <begin position="453"/>
        <end position="478"/>
    </location>
</feature>
<feature type="compositionally biased region" description="Low complexity" evidence="1">
    <location>
        <begin position="292"/>
        <end position="305"/>
    </location>
</feature>
<dbReference type="AlphaFoldDB" id="A0AAW0Z0U8"/>
<proteinExistence type="predicted"/>
<feature type="region of interest" description="Disordered" evidence="1">
    <location>
        <begin position="10"/>
        <end position="107"/>
    </location>
</feature>
<feature type="compositionally biased region" description="Low complexity" evidence="1">
    <location>
        <begin position="313"/>
        <end position="324"/>
    </location>
</feature>
<feature type="compositionally biased region" description="Low complexity" evidence="1">
    <location>
        <begin position="608"/>
        <end position="632"/>
    </location>
</feature>
<feature type="compositionally biased region" description="Low complexity" evidence="1">
    <location>
        <begin position="38"/>
        <end position="86"/>
    </location>
</feature>
<dbReference type="GO" id="GO:0000993">
    <property type="term" value="F:RNA polymerase II complex binding"/>
    <property type="evidence" value="ECO:0007669"/>
    <property type="project" value="TreeGrafter"/>
</dbReference>
<gene>
    <name evidence="2" type="ORF">IAR55_002067</name>
</gene>
<dbReference type="KEGG" id="kne:92179326"/>
<dbReference type="PANTHER" id="PTHR12460:SF40">
    <property type="entry name" value="REGULATION OF NUCLEAR PRE-MRNA DOMAIN-CONTAINING PROTEIN 2"/>
    <property type="match status" value="1"/>
</dbReference>
<dbReference type="PANTHER" id="PTHR12460">
    <property type="entry name" value="CYCLIN-DEPENDENT KINASE INHIBITOR-RELATED PROTEIN"/>
    <property type="match status" value="1"/>
</dbReference>
<dbReference type="Proteomes" id="UP001388673">
    <property type="component" value="Unassembled WGS sequence"/>
</dbReference>
<protein>
    <submittedName>
        <fullName evidence="2">Uncharacterized protein</fullName>
    </submittedName>
</protein>
<dbReference type="GO" id="GO:0031124">
    <property type="term" value="P:mRNA 3'-end processing"/>
    <property type="evidence" value="ECO:0007669"/>
    <property type="project" value="TreeGrafter"/>
</dbReference>
<feature type="region of interest" description="Disordered" evidence="1">
    <location>
        <begin position="292"/>
        <end position="363"/>
    </location>
</feature>
<evidence type="ECO:0000313" key="3">
    <source>
        <dbReference type="Proteomes" id="UP001388673"/>
    </source>
</evidence>
<keyword evidence="3" id="KW-1185">Reference proteome</keyword>
<dbReference type="EMBL" id="JBCAWK010000004">
    <property type="protein sequence ID" value="KAK8861248.1"/>
    <property type="molecule type" value="Genomic_DNA"/>
</dbReference>
<comment type="caution">
    <text evidence="2">The sequence shown here is derived from an EMBL/GenBank/DDBJ whole genome shotgun (WGS) entry which is preliminary data.</text>
</comment>
<feature type="compositionally biased region" description="Basic and acidic residues" evidence="1">
    <location>
        <begin position="546"/>
        <end position="561"/>
    </location>
</feature>
<accession>A0AAW0Z0U8</accession>